<reference evidence="5" key="1">
    <citation type="journal article" date="2021" name="Cell">
        <title>Tracing the genetic footprints of vertebrate landing in non-teleost ray-finned fishes.</title>
        <authorList>
            <person name="Bi X."/>
            <person name="Wang K."/>
            <person name="Yang L."/>
            <person name="Pan H."/>
            <person name="Jiang H."/>
            <person name="Wei Q."/>
            <person name="Fang M."/>
            <person name="Yu H."/>
            <person name="Zhu C."/>
            <person name="Cai Y."/>
            <person name="He Y."/>
            <person name="Gan X."/>
            <person name="Zeng H."/>
            <person name="Yu D."/>
            <person name="Zhu Y."/>
            <person name="Jiang H."/>
            <person name="Qiu Q."/>
            <person name="Yang H."/>
            <person name="Zhang Y.E."/>
            <person name="Wang W."/>
            <person name="Zhu M."/>
            <person name="He S."/>
            <person name="Zhang G."/>
        </authorList>
    </citation>
    <scope>NUCLEOTIDE SEQUENCE</scope>
    <source>
        <strain evidence="5">Allg_001</strain>
    </source>
</reference>
<dbReference type="InterPro" id="IPR007110">
    <property type="entry name" value="Ig-like_dom"/>
</dbReference>
<keyword evidence="6" id="KW-1185">Reference proteome</keyword>
<evidence type="ECO:0000256" key="3">
    <source>
        <dbReference type="ARBA" id="ARBA00043265"/>
    </source>
</evidence>
<dbReference type="Proteomes" id="UP000736164">
    <property type="component" value="Unassembled WGS sequence"/>
</dbReference>
<evidence type="ECO:0000256" key="2">
    <source>
        <dbReference type="ARBA" id="ARBA00023130"/>
    </source>
</evidence>
<dbReference type="PROSITE" id="PS50835">
    <property type="entry name" value="IG_LIKE"/>
    <property type="match status" value="1"/>
</dbReference>
<evidence type="ECO:0000259" key="4">
    <source>
        <dbReference type="PROSITE" id="PS50835"/>
    </source>
</evidence>
<dbReference type="InterPro" id="IPR036179">
    <property type="entry name" value="Ig-like_dom_sf"/>
</dbReference>
<dbReference type="PANTHER" id="PTHR23266">
    <property type="entry name" value="IMMUNOGLOBULIN HEAVY CHAIN"/>
    <property type="match status" value="1"/>
</dbReference>
<feature type="non-terminal residue" evidence="5">
    <location>
        <position position="1"/>
    </location>
</feature>
<dbReference type="SUPFAM" id="SSF48726">
    <property type="entry name" value="Immunoglobulin"/>
    <property type="match status" value="1"/>
</dbReference>
<dbReference type="EMBL" id="JAAWVO010008300">
    <property type="protein sequence ID" value="MBN3312750.1"/>
    <property type="molecule type" value="Genomic_DNA"/>
</dbReference>
<feature type="non-terminal residue" evidence="5">
    <location>
        <position position="133"/>
    </location>
</feature>
<dbReference type="InterPro" id="IPR013783">
    <property type="entry name" value="Ig-like_fold"/>
</dbReference>
<keyword evidence="1" id="KW-0391">Immunity</keyword>
<evidence type="ECO:0000256" key="1">
    <source>
        <dbReference type="ARBA" id="ARBA00022859"/>
    </source>
</evidence>
<sequence>KFTQPASAEVKKPGESVKLSCQVSGFLFGTYRVGWIRQAPGMGLEWLASYVSETHRTYHASSVQNCFTASNDISSGSFILQMNTLRAEDTSVYYCAGVTVTRLNQEALQKPALCNMPLYSWQEASNQHLYFIA</sequence>
<keyword evidence="2" id="KW-1064">Adaptive immunity</keyword>
<accession>A0A8J7NH46</accession>
<evidence type="ECO:0000313" key="5">
    <source>
        <dbReference type="EMBL" id="MBN3312750.1"/>
    </source>
</evidence>
<dbReference type="InterPro" id="IPR050199">
    <property type="entry name" value="IgHV"/>
</dbReference>
<dbReference type="GO" id="GO:0002250">
    <property type="term" value="P:adaptive immune response"/>
    <property type="evidence" value="ECO:0007669"/>
    <property type="project" value="UniProtKB-KW"/>
</dbReference>
<gene>
    <name evidence="5" type="primary">Ighv323_30</name>
    <name evidence="5" type="ORF">GTO95_0007585</name>
</gene>
<dbReference type="AlphaFoldDB" id="A0A8J7NH46"/>
<protein>
    <submittedName>
        <fullName evidence="5">HV323 protein</fullName>
    </submittedName>
</protein>
<evidence type="ECO:0000313" key="6">
    <source>
        <dbReference type="Proteomes" id="UP000736164"/>
    </source>
</evidence>
<dbReference type="SMART" id="SM00406">
    <property type="entry name" value="IGv"/>
    <property type="match status" value="1"/>
</dbReference>
<dbReference type="GO" id="GO:0005576">
    <property type="term" value="C:extracellular region"/>
    <property type="evidence" value="ECO:0007669"/>
    <property type="project" value="UniProtKB-ARBA"/>
</dbReference>
<comment type="caution">
    <text evidence="5">The sequence shown here is derived from an EMBL/GenBank/DDBJ whole genome shotgun (WGS) entry which is preliminary data.</text>
</comment>
<dbReference type="InterPro" id="IPR013106">
    <property type="entry name" value="Ig_V-set"/>
</dbReference>
<name>A0A8J7NH46_ATRSP</name>
<keyword evidence="3" id="KW-1280">Immunoglobulin</keyword>
<dbReference type="Pfam" id="PF07686">
    <property type="entry name" value="V-set"/>
    <property type="match status" value="1"/>
</dbReference>
<organism evidence="5 6">
    <name type="scientific">Atractosteus spatula</name>
    <name type="common">Alligator gar</name>
    <name type="synonym">Lepisosteus spatula</name>
    <dbReference type="NCBI Taxonomy" id="7917"/>
    <lineage>
        <taxon>Eukaryota</taxon>
        <taxon>Metazoa</taxon>
        <taxon>Chordata</taxon>
        <taxon>Craniata</taxon>
        <taxon>Vertebrata</taxon>
        <taxon>Euteleostomi</taxon>
        <taxon>Actinopterygii</taxon>
        <taxon>Neopterygii</taxon>
        <taxon>Holostei</taxon>
        <taxon>Semionotiformes</taxon>
        <taxon>Lepisosteidae</taxon>
        <taxon>Atractosteus</taxon>
    </lineage>
</organism>
<dbReference type="GO" id="GO:0019814">
    <property type="term" value="C:immunoglobulin complex"/>
    <property type="evidence" value="ECO:0007669"/>
    <property type="project" value="UniProtKB-KW"/>
</dbReference>
<proteinExistence type="predicted"/>
<dbReference type="Gene3D" id="2.60.40.10">
    <property type="entry name" value="Immunoglobulins"/>
    <property type="match status" value="1"/>
</dbReference>
<feature type="domain" description="Ig-like" evidence="4">
    <location>
        <begin position="1"/>
        <end position="95"/>
    </location>
</feature>